<keyword evidence="1" id="KW-0812">Transmembrane</keyword>
<evidence type="ECO:0000313" key="3">
    <source>
        <dbReference type="Proteomes" id="UP000809829"/>
    </source>
</evidence>
<keyword evidence="1" id="KW-1133">Transmembrane helix</keyword>
<accession>A0ABS2QRW2</accession>
<proteinExistence type="predicted"/>
<keyword evidence="3" id="KW-1185">Reference proteome</keyword>
<reference evidence="2 3" key="1">
    <citation type="submission" date="2021-01" db="EMBL/GenBank/DDBJ databases">
        <title>Genomic Encyclopedia of Type Strains, Phase IV (KMG-IV): sequencing the most valuable type-strain genomes for metagenomic binning, comparative biology and taxonomic classification.</title>
        <authorList>
            <person name="Goeker M."/>
        </authorList>
    </citation>
    <scope>NUCLEOTIDE SEQUENCE [LARGE SCALE GENOMIC DNA]</scope>
    <source>
        <strain evidence="2 3">DSM 104297</strain>
    </source>
</reference>
<keyword evidence="1" id="KW-0472">Membrane</keyword>
<sequence length="61" mass="7045">MTIFIDAFLTKTSMIDAFTMMFIEGKNIGKYYVLTFTIICLGVGIVSDWKRKKKKKNMQQG</sequence>
<feature type="transmembrane region" description="Helical" evidence="1">
    <location>
        <begin position="31"/>
        <end position="49"/>
    </location>
</feature>
<comment type="caution">
    <text evidence="2">The sequence shown here is derived from an EMBL/GenBank/DDBJ whole genome shotgun (WGS) entry which is preliminary data.</text>
</comment>
<evidence type="ECO:0000313" key="2">
    <source>
        <dbReference type="EMBL" id="MBM7702179.1"/>
    </source>
</evidence>
<dbReference type="RefSeq" id="WP_205184590.1">
    <property type="nucleotide sequence ID" value="NZ_JAFBFC010000001.1"/>
</dbReference>
<name>A0ABS2QRW2_9BACI</name>
<organism evidence="2 3">
    <name type="scientific">Priestia iocasae</name>
    <dbReference type="NCBI Taxonomy" id="2291674"/>
    <lineage>
        <taxon>Bacteria</taxon>
        <taxon>Bacillati</taxon>
        <taxon>Bacillota</taxon>
        <taxon>Bacilli</taxon>
        <taxon>Bacillales</taxon>
        <taxon>Bacillaceae</taxon>
        <taxon>Priestia</taxon>
    </lineage>
</organism>
<dbReference type="EMBL" id="JAFBFC010000001">
    <property type="protein sequence ID" value="MBM7702179.1"/>
    <property type="molecule type" value="Genomic_DNA"/>
</dbReference>
<dbReference type="Proteomes" id="UP000809829">
    <property type="component" value="Unassembled WGS sequence"/>
</dbReference>
<evidence type="ECO:0000256" key="1">
    <source>
        <dbReference type="SAM" id="Phobius"/>
    </source>
</evidence>
<gene>
    <name evidence="2" type="ORF">JOC83_001005</name>
</gene>
<protein>
    <submittedName>
        <fullName evidence="2">Uncharacterized protein</fullName>
    </submittedName>
</protein>